<gene>
    <name evidence="2" type="ORF">S06H3_38495</name>
</gene>
<feature type="non-terminal residue" evidence="2">
    <location>
        <position position="88"/>
    </location>
</feature>
<dbReference type="AlphaFoldDB" id="X1MZ99"/>
<comment type="caution">
    <text evidence="2">The sequence shown here is derived from an EMBL/GenBank/DDBJ whole genome shotgun (WGS) entry which is preliminary data.</text>
</comment>
<accession>X1MZ99</accession>
<reference evidence="2" key="1">
    <citation type="journal article" date="2014" name="Front. Microbiol.">
        <title>High frequency of phylogenetically diverse reductive dehalogenase-homologous genes in deep subseafloor sedimentary metagenomes.</title>
        <authorList>
            <person name="Kawai M."/>
            <person name="Futagami T."/>
            <person name="Toyoda A."/>
            <person name="Takaki Y."/>
            <person name="Nishi S."/>
            <person name="Hori S."/>
            <person name="Arai W."/>
            <person name="Tsubouchi T."/>
            <person name="Morono Y."/>
            <person name="Uchiyama I."/>
            <person name="Ito T."/>
            <person name="Fujiyama A."/>
            <person name="Inagaki F."/>
            <person name="Takami H."/>
        </authorList>
    </citation>
    <scope>NUCLEOTIDE SEQUENCE</scope>
    <source>
        <strain evidence="2">Expedition CK06-06</strain>
    </source>
</reference>
<feature type="region of interest" description="Disordered" evidence="1">
    <location>
        <begin position="63"/>
        <end position="88"/>
    </location>
</feature>
<proteinExistence type="predicted"/>
<dbReference type="EMBL" id="BARV01023466">
    <property type="protein sequence ID" value="GAI37067.1"/>
    <property type="molecule type" value="Genomic_DNA"/>
</dbReference>
<evidence type="ECO:0000313" key="2">
    <source>
        <dbReference type="EMBL" id="GAI37067.1"/>
    </source>
</evidence>
<organism evidence="2">
    <name type="scientific">marine sediment metagenome</name>
    <dbReference type="NCBI Taxonomy" id="412755"/>
    <lineage>
        <taxon>unclassified sequences</taxon>
        <taxon>metagenomes</taxon>
        <taxon>ecological metagenomes</taxon>
    </lineage>
</organism>
<name>X1MZ99_9ZZZZ</name>
<protein>
    <submittedName>
        <fullName evidence="2">Uncharacterized protein</fullName>
    </submittedName>
</protein>
<evidence type="ECO:0000256" key="1">
    <source>
        <dbReference type="SAM" id="MobiDB-lite"/>
    </source>
</evidence>
<sequence length="88" mass="9897">MAIKTFTVPMRGVGKPDYSREVSAGRERAGIALKHNQYFRAFGGNWTTGDPEYPLIQDYNIAGGGQEAPERQRHKRAYAYNPPSRTHS</sequence>